<proteinExistence type="predicted"/>
<accession>A0ABP0T2R0</accession>
<organism evidence="1 2">
    <name type="scientific">Rickettsia helvetica</name>
    <dbReference type="NCBI Taxonomy" id="35789"/>
    <lineage>
        <taxon>Bacteria</taxon>
        <taxon>Pseudomonadati</taxon>
        <taxon>Pseudomonadota</taxon>
        <taxon>Alphaproteobacteria</taxon>
        <taxon>Rickettsiales</taxon>
        <taxon>Rickettsiaceae</taxon>
        <taxon>Rickettsieae</taxon>
        <taxon>Rickettsia</taxon>
        <taxon>spotted fever group</taxon>
    </lineage>
</organism>
<evidence type="ECO:0000313" key="2">
    <source>
        <dbReference type="Proteomes" id="UP001642485"/>
    </source>
</evidence>
<evidence type="ECO:0000313" key="1">
    <source>
        <dbReference type="EMBL" id="CAK9119630.1"/>
    </source>
</evidence>
<dbReference type="EMBL" id="OZ018776">
    <property type="protein sequence ID" value="CAK9119630.1"/>
    <property type="molecule type" value="Genomic_DNA"/>
</dbReference>
<gene>
    <name evidence="1" type="ORF">OB144RH_00610</name>
</gene>
<reference evidence="1 2" key="1">
    <citation type="submission" date="2024-02" db="EMBL/GenBank/DDBJ databases">
        <authorList>
            <person name="Nijsse B."/>
            <person name="Sprong H."/>
        </authorList>
    </citation>
    <scope>NUCLEOTIDE SEQUENCE [LARGE SCALE GENOMIC DNA]</scope>
    <source>
        <strain evidence="1">OB144</strain>
    </source>
</reference>
<protein>
    <submittedName>
        <fullName evidence="1">Uncharacterized protein</fullName>
    </submittedName>
</protein>
<keyword evidence="2" id="KW-1185">Reference proteome</keyword>
<sequence>MELKKFDTLLTTNDLDKFKEEHIKGSELEEQFVSNYIKAHTQDNVTSEDGFYNMLLTNAILLENIDLIKHILSLFHESNILVNVNRENFSPISAALLKKNEQILDLVEQYIQSMPETNEKVNLVGDSY</sequence>
<dbReference type="Proteomes" id="UP001642485">
    <property type="component" value="Chromosome"/>
</dbReference>
<dbReference type="RefSeq" id="WP_010421614.1">
    <property type="nucleotide sequence ID" value="NZ_OY974080.1"/>
</dbReference>
<name>A0ABP0T2R0_RICHE</name>